<feature type="compositionally biased region" description="Basic and acidic residues" evidence="1">
    <location>
        <begin position="139"/>
        <end position="155"/>
    </location>
</feature>
<keyword evidence="2" id="KW-0812">Transmembrane</keyword>
<evidence type="ECO:0000256" key="1">
    <source>
        <dbReference type="SAM" id="MobiDB-lite"/>
    </source>
</evidence>
<dbReference type="AlphaFoldDB" id="M7SWY7"/>
<feature type="region of interest" description="Disordered" evidence="1">
    <location>
        <begin position="1"/>
        <end position="49"/>
    </location>
</feature>
<feature type="compositionally biased region" description="Low complexity" evidence="1">
    <location>
        <begin position="83"/>
        <end position="99"/>
    </location>
</feature>
<protein>
    <submittedName>
        <fullName evidence="3">Uncharacterized protein</fullName>
    </submittedName>
</protein>
<feature type="region of interest" description="Disordered" evidence="1">
    <location>
        <begin position="332"/>
        <end position="464"/>
    </location>
</feature>
<dbReference type="HOGENOM" id="CLU_032674_0_0_1"/>
<feature type="compositionally biased region" description="Basic residues" evidence="1">
    <location>
        <begin position="122"/>
        <end position="138"/>
    </location>
</feature>
<evidence type="ECO:0000313" key="4">
    <source>
        <dbReference type="Proteomes" id="UP000012174"/>
    </source>
</evidence>
<feature type="compositionally biased region" description="Basic and acidic residues" evidence="1">
    <location>
        <begin position="19"/>
        <end position="42"/>
    </location>
</feature>
<proteinExistence type="predicted"/>
<gene>
    <name evidence="3" type="ORF">UCREL1_4158</name>
</gene>
<evidence type="ECO:0000256" key="2">
    <source>
        <dbReference type="SAM" id="Phobius"/>
    </source>
</evidence>
<feature type="compositionally biased region" description="Low complexity" evidence="1">
    <location>
        <begin position="335"/>
        <end position="367"/>
    </location>
</feature>
<feature type="transmembrane region" description="Helical" evidence="2">
    <location>
        <begin position="218"/>
        <end position="244"/>
    </location>
</feature>
<keyword evidence="2" id="KW-0472">Membrane</keyword>
<feature type="transmembrane region" description="Helical" evidence="2">
    <location>
        <begin position="186"/>
        <end position="206"/>
    </location>
</feature>
<reference evidence="4" key="1">
    <citation type="journal article" date="2013" name="Genome Announc.">
        <title>Draft genome sequence of the grapevine dieback fungus Eutypa lata UCR-EL1.</title>
        <authorList>
            <person name="Blanco-Ulate B."/>
            <person name="Rolshausen P.E."/>
            <person name="Cantu D."/>
        </authorList>
    </citation>
    <scope>NUCLEOTIDE SEQUENCE [LARGE SCALE GENOMIC DNA]</scope>
    <source>
        <strain evidence="4">UCR-EL1</strain>
    </source>
</reference>
<dbReference type="KEGG" id="ela:UCREL1_4158"/>
<feature type="region of interest" description="Disordered" evidence="1">
    <location>
        <begin position="82"/>
        <end position="165"/>
    </location>
</feature>
<organism evidence="3 4">
    <name type="scientific">Eutypa lata (strain UCR-EL1)</name>
    <name type="common">Grapevine dieback disease fungus</name>
    <name type="synonym">Eutypa armeniacae</name>
    <dbReference type="NCBI Taxonomy" id="1287681"/>
    <lineage>
        <taxon>Eukaryota</taxon>
        <taxon>Fungi</taxon>
        <taxon>Dikarya</taxon>
        <taxon>Ascomycota</taxon>
        <taxon>Pezizomycotina</taxon>
        <taxon>Sordariomycetes</taxon>
        <taxon>Xylariomycetidae</taxon>
        <taxon>Xylariales</taxon>
        <taxon>Diatrypaceae</taxon>
        <taxon>Eutypa</taxon>
    </lineage>
</organism>
<dbReference type="eggNOG" id="ENOG502S8TD">
    <property type="taxonomic scope" value="Eukaryota"/>
</dbReference>
<keyword evidence="4" id="KW-1185">Reference proteome</keyword>
<dbReference type="EMBL" id="KB706173">
    <property type="protein sequence ID" value="EMR68822.1"/>
    <property type="molecule type" value="Genomic_DNA"/>
</dbReference>
<feature type="compositionally biased region" description="Low complexity" evidence="1">
    <location>
        <begin position="375"/>
        <end position="387"/>
    </location>
</feature>
<sequence length="464" mass="50613">MPTLFTGRSNVPAATAVVGRREELARDDGNNDDEPKTPRLDDQTTAPSTRLHLSHITRTWRNRPDPQYPGLATPPAVAVSVLRSDSSRISRIPSSSSSSGRRRFEGPDPAELHLAALADSGRRRRERHERRHGERRRQGRYDGDEYRRGRDRDRSDDADDDGEESHPRNFLFCFPWVHSRRLRHQILKCFVSGLFMVAMLSVYLALSMTHRIGTSTFTIMLILMILFATIIFCHGLVRICMLLMGHNRRPDSRNGNDPERGGGGVYPYNRDMAEVLGPGGYAVPRRPIRVVLARDEEAAGVLDEGAAKLEPPAYGVWRESVRIDPNRFFWQRNEQQQQQQRSMASSSDSSSESGSRSGSGSGRSRSGSGSGSGSRPGSVASSVRPPSYASDDGVSYVVEARPRSIVPPLSDMATSAGTASSSYYGSTVGGSVSGVPSSDESAGRSGSAGTLWPNNRGAGAAAPR</sequence>
<keyword evidence="2" id="KW-1133">Transmembrane helix</keyword>
<dbReference type="OMA" id="MTHRIGT"/>
<evidence type="ECO:0000313" key="3">
    <source>
        <dbReference type="EMBL" id="EMR68822.1"/>
    </source>
</evidence>
<feature type="compositionally biased region" description="Low complexity" evidence="1">
    <location>
        <begin position="413"/>
        <end position="426"/>
    </location>
</feature>
<accession>M7SWY7</accession>
<dbReference type="OrthoDB" id="5417811at2759"/>
<name>M7SWY7_EUTLA</name>
<dbReference type="Proteomes" id="UP000012174">
    <property type="component" value="Unassembled WGS sequence"/>
</dbReference>